<name>A0ABM8XZR1_9BURK</name>
<organism evidence="2 3">
    <name type="scientific">Cupriavidus pampae</name>
    <dbReference type="NCBI Taxonomy" id="659251"/>
    <lineage>
        <taxon>Bacteria</taxon>
        <taxon>Pseudomonadati</taxon>
        <taxon>Pseudomonadota</taxon>
        <taxon>Betaproteobacteria</taxon>
        <taxon>Burkholderiales</taxon>
        <taxon>Burkholderiaceae</taxon>
        <taxon>Cupriavidus</taxon>
    </lineage>
</organism>
<feature type="domain" description="Transposase IS66 central" evidence="1">
    <location>
        <begin position="2"/>
        <end position="133"/>
    </location>
</feature>
<dbReference type="EMBL" id="CAJZAG010000016">
    <property type="protein sequence ID" value="CAG9185881.1"/>
    <property type="molecule type" value="Genomic_DNA"/>
</dbReference>
<sequence>MFVDAQKGQKKPSARLRTALDYFKALYQLEALVKGEVPEGETRVDYTYRLRQQHSAPLLSAFKAWLDEQAPQVLPEGLLGKAITYARNQWEYLSRYVIDGRALIDNNPIERDNRPFCTGRKAWLFADTVAGAKASAMIYSLMLTCRACDV</sequence>
<evidence type="ECO:0000313" key="2">
    <source>
        <dbReference type="EMBL" id="CAG9185881.1"/>
    </source>
</evidence>
<comment type="caution">
    <text evidence="2">The sequence shown here is derived from an EMBL/GenBank/DDBJ whole genome shotgun (WGS) entry which is preliminary data.</text>
</comment>
<protein>
    <submittedName>
        <fullName evidence="2">IS66 family transposase ISBmu30</fullName>
    </submittedName>
</protein>
<dbReference type="PANTHER" id="PTHR33678:SF1">
    <property type="entry name" value="BLL1576 PROTEIN"/>
    <property type="match status" value="1"/>
</dbReference>
<dbReference type="Proteomes" id="UP000706525">
    <property type="component" value="Unassembled WGS sequence"/>
</dbReference>
<dbReference type="InterPro" id="IPR004291">
    <property type="entry name" value="Transposase_IS66_central"/>
</dbReference>
<reference evidence="2 3" key="1">
    <citation type="submission" date="2021-08" db="EMBL/GenBank/DDBJ databases">
        <authorList>
            <person name="Peeters C."/>
        </authorList>
    </citation>
    <scope>NUCLEOTIDE SEQUENCE [LARGE SCALE GENOMIC DNA]</scope>
    <source>
        <strain evidence="2 3">LMG 32289</strain>
    </source>
</reference>
<dbReference type="InterPro" id="IPR052344">
    <property type="entry name" value="Transposase-related"/>
</dbReference>
<proteinExistence type="predicted"/>
<gene>
    <name evidence="2" type="ORF">LMG32289_06140</name>
</gene>
<evidence type="ECO:0000259" key="1">
    <source>
        <dbReference type="Pfam" id="PF03050"/>
    </source>
</evidence>
<dbReference type="Pfam" id="PF03050">
    <property type="entry name" value="DDE_Tnp_IS66"/>
    <property type="match status" value="1"/>
</dbReference>
<accession>A0ABM8XZR1</accession>
<dbReference type="PANTHER" id="PTHR33678">
    <property type="entry name" value="BLL1576 PROTEIN"/>
    <property type="match status" value="1"/>
</dbReference>
<keyword evidence="3" id="KW-1185">Reference proteome</keyword>
<evidence type="ECO:0000313" key="3">
    <source>
        <dbReference type="Proteomes" id="UP000706525"/>
    </source>
</evidence>